<dbReference type="CDD" id="cd00090">
    <property type="entry name" value="HTH_ARSR"/>
    <property type="match status" value="1"/>
</dbReference>
<dbReference type="Gene3D" id="1.10.10.10">
    <property type="entry name" value="Winged helix-like DNA-binding domain superfamily/Winged helix DNA-binding domain"/>
    <property type="match status" value="1"/>
</dbReference>
<dbReference type="PANTHER" id="PTHR30346">
    <property type="entry name" value="TRANSCRIPTIONAL DUAL REGULATOR HCAR-RELATED"/>
    <property type="match status" value="1"/>
</dbReference>
<name>A0A919JLH4_9ACTN</name>
<dbReference type="Pfam" id="PF00126">
    <property type="entry name" value="HTH_1"/>
    <property type="match status" value="1"/>
</dbReference>
<accession>A0A919JLH4</accession>
<keyword evidence="3" id="KW-0238">DNA-binding</keyword>
<evidence type="ECO:0000256" key="3">
    <source>
        <dbReference type="ARBA" id="ARBA00023125"/>
    </source>
</evidence>
<dbReference type="SUPFAM" id="SSF46785">
    <property type="entry name" value="Winged helix' DNA-binding domain"/>
    <property type="match status" value="1"/>
</dbReference>
<dbReference type="PANTHER" id="PTHR30346:SF29">
    <property type="entry name" value="LYSR SUBSTRATE-BINDING"/>
    <property type="match status" value="1"/>
</dbReference>
<evidence type="ECO:0000259" key="5">
    <source>
        <dbReference type="PROSITE" id="PS50931"/>
    </source>
</evidence>
<dbReference type="AlphaFoldDB" id="A0A919JLH4"/>
<dbReference type="InterPro" id="IPR011991">
    <property type="entry name" value="ArsR-like_HTH"/>
</dbReference>
<dbReference type="Pfam" id="PF03466">
    <property type="entry name" value="LysR_substrate"/>
    <property type="match status" value="1"/>
</dbReference>
<dbReference type="InterPro" id="IPR000847">
    <property type="entry name" value="LysR_HTH_N"/>
</dbReference>
<evidence type="ECO:0000256" key="4">
    <source>
        <dbReference type="ARBA" id="ARBA00023163"/>
    </source>
</evidence>
<dbReference type="Gene3D" id="3.40.190.10">
    <property type="entry name" value="Periplasmic binding protein-like II"/>
    <property type="match status" value="2"/>
</dbReference>
<evidence type="ECO:0000313" key="6">
    <source>
        <dbReference type="EMBL" id="GIE48984.1"/>
    </source>
</evidence>
<keyword evidence="4" id="KW-0804">Transcription</keyword>
<gene>
    <name evidence="6" type="ORF">Ani05nite_25180</name>
</gene>
<comment type="similarity">
    <text evidence="1">Belongs to the LysR transcriptional regulatory family.</text>
</comment>
<evidence type="ECO:0000256" key="2">
    <source>
        <dbReference type="ARBA" id="ARBA00023015"/>
    </source>
</evidence>
<evidence type="ECO:0000313" key="7">
    <source>
        <dbReference type="Proteomes" id="UP000647172"/>
    </source>
</evidence>
<dbReference type="Proteomes" id="UP000647172">
    <property type="component" value="Unassembled WGS sequence"/>
</dbReference>
<dbReference type="GO" id="GO:0003700">
    <property type="term" value="F:DNA-binding transcription factor activity"/>
    <property type="evidence" value="ECO:0007669"/>
    <property type="project" value="InterPro"/>
</dbReference>
<dbReference type="GO" id="GO:0003677">
    <property type="term" value="F:DNA binding"/>
    <property type="evidence" value="ECO:0007669"/>
    <property type="project" value="UniProtKB-KW"/>
</dbReference>
<keyword evidence="7" id="KW-1185">Reference proteome</keyword>
<sequence length="341" mass="36067">MNADAHRIIVTAVATRGRLGVRITPISGPRGLSTSNGFYRTVKLSCMLDPHRLRIFRAVVASGSVNAAAANLGYTPSAVSQHVTALQRETGLVLLARSGRGIEPTAVGLALAEQIDGALSRLGDVEVFVADLRNGRTGSLSMAYFPSVGAAWLPAVARALLRGFPGIRLDLELRDDFTAGPAKRVDIQLLVAPPDFTGGRDTRAHHLRDDPYVVVVPPGHPLAGADAVELARLAGERWIDNDFARGWCRQNLLDACRSAGFSPPFRVEAHDYPTALAFVAAGIGITVLPRLGAANLPEGLLAVPVTAPAVTRSIFAVVQTSIEGTPPAQCVLEELRRCATG</sequence>
<dbReference type="GO" id="GO:0032993">
    <property type="term" value="C:protein-DNA complex"/>
    <property type="evidence" value="ECO:0007669"/>
    <property type="project" value="TreeGrafter"/>
</dbReference>
<comment type="caution">
    <text evidence="6">The sequence shown here is derived from an EMBL/GenBank/DDBJ whole genome shotgun (WGS) entry which is preliminary data.</text>
</comment>
<feature type="domain" description="HTH lysR-type" evidence="5">
    <location>
        <begin position="48"/>
        <end position="105"/>
    </location>
</feature>
<dbReference type="InterPro" id="IPR036388">
    <property type="entry name" value="WH-like_DNA-bd_sf"/>
</dbReference>
<evidence type="ECO:0000256" key="1">
    <source>
        <dbReference type="ARBA" id="ARBA00009437"/>
    </source>
</evidence>
<dbReference type="InterPro" id="IPR036390">
    <property type="entry name" value="WH_DNA-bd_sf"/>
</dbReference>
<keyword evidence="2" id="KW-0805">Transcription regulation</keyword>
<protein>
    <submittedName>
        <fullName evidence="6">LysR family transcriptional regulator</fullName>
    </submittedName>
</protein>
<dbReference type="EMBL" id="BOMQ01000028">
    <property type="protein sequence ID" value="GIE48984.1"/>
    <property type="molecule type" value="Genomic_DNA"/>
</dbReference>
<organism evidence="6 7">
    <name type="scientific">Actinoplanes nipponensis</name>
    <dbReference type="NCBI Taxonomy" id="135950"/>
    <lineage>
        <taxon>Bacteria</taxon>
        <taxon>Bacillati</taxon>
        <taxon>Actinomycetota</taxon>
        <taxon>Actinomycetes</taxon>
        <taxon>Micromonosporales</taxon>
        <taxon>Micromonosporaceae</taxon>
        <taxon>Actinoplanes</taxon>
    </lineage>
</organism>
<proteinExistence type="inferred from homology"/>
<dbReference type="InterPro" id="IPR005119">
    <property type="entry name" value="LysR_subst-bd"/>
</dbReference>
<dbReference type="SUPFAM" id="SSF53850">
    <property type="entry name" value="Periplasmic binding protein-like II"/>
    <property type="match status" value="1"/>
</dbReference>
<dbReference type="PROSITE" id="PS50931">
    <property type="entry name" value="HTH_LYSR"/>
    <property type="match status" value="1"/>
</dbReference>
<reference evidence="6" key="1">
    <citation type="submission" date="2021-01" db="EMBL/GenBank/DDBJ databases">
        <title>Whole genome shotgun sequence of Actinoplanes nipponensis NBRC 14063.</title>
        <authorList>
            <person name="Komaki H."/>
            <person name="Tamura T."/>
        </authorList>
    </citation>
    <scope>NUCLEOTIDE SEQUENCE</scope>
    <source>
        <strain evidence="6">NBRC 14063</strain>
    </source>
</reference>